<feature type="non-terminal residue" evidence="1">
    <location>
        <position position="1"/>
    </location>
</feature>
<proteinExistence type="predicted"/>
<gene>
    <name evidence="1" type="ORF">AVEN_270033_1</name>
</gene>
<evidence type="ECO:0000313" key="1">
    <source>
        <dbReference type="EMBL" id="GBM06519.1"/>
    </source>
</evidence>
<keyword evidence="2" id="KW-1185">Reference proteome</keyword>
<comment type="caution">
    <text evidence="1">The sequence shown here is derived from an EMBL/GenBank/DDBJ whole genome shotgun (WGS) entry which is preliminary data.</text>
</comment>
<dbReference type="EMBL" id="BGPR01240085">
    <property type="protein sequence ID" value="GBM06519.1"/>
    <property type="molecule type" value="Genomic_DNA"/>
</dbReference>
<sequence>DGDAPRIDFEFPQGLEARGKCLRQPCAKPSLNAANAASTTIPCKNYKTSPQLSEI</sequence>
<protein>
    <submittedName>
        <fullName evidence="1">Uncharacterized protein</fullName>
    </submittedName>
</protein>
<accession>A0A4Y2CQW5</accession>
<dbReference type="AlphaFoldDB" id="A0A4Y2CQW5"/>
<reference evidence="1 2" key="1">
    <citation type="journal article" date="2019" name="Sci. Rep.">
        <title>Orb-weaving spider Araneus ventricosus genome elucidates the spidroin gene catalogue.</title>
        <authorList>
            <person name="Kono N."/>
            <person name="Nakamura H."/>
            <person name="Ohtoshi R."/>
            <person name="Moran D.A.P."/>
            <person name="Shinohara A."/>
            <person name="Yoshida Y."/>
            <person name="Fujiwara M."/>
            <person name="Mori M."/>
            <person name="Tomita M."/>
            <person name="Arakawa K."/>
        </authorList>
    </citation>
    <scope>NUCLEOTIDE SEQUENCE [LARGE SCALE GENOMIC DNA]</scope>
</reference>
<evidence type="ECO:0000313" key="2">
    <source>
        <dbReference type="Proteomes" id="UP000499080"/>
    </source>
</evidence>
<dbReference type="Proteomes" id="UP000499080">
    <property type="component" value="Unassembled WGS sequence"/>
</dbReference>
<name>A0A4Y2CQW5_ARAVE</name>
<organism evidence="1 2">
    <name type="scientific">Araneus ventricosus</name>
    <name type="common">Orbweaver spider</name>
    <name type="synonym">Epeira ventricosa</name>
    <dbReference type="NCBI Taxonomy" id="182803"/>
    <lineage>
        <taxon>Eukaryota</taxon>
        <taxon>Metazoa</taxon>
        <taxon>Ecdysozoa</taxon>
        <taxon>Arthropoda</taxon>
        <taxon>Chelicerata</taxon>
        <taxon>Arachnida</taxon>
        <taxon>Araneae</taxon>
        <taxon>Araneomorphae</taxon>
        <taxon>Entelegynae</taxon>
        <taxon>Araneoidea</taxon>
        <taxon>Araneidae</taxon>
        <taxon>Araneus</taxon>
    </lineage>
</organism>